<dbReference type="Pfam" id="PF04055">
    <property type="entry name" value="Radical_SAM"/>
    <property type="match status" value="1"/>
</dbReference>
<dbReference type="Proteomes" id="UP001154312">
    <property type="component" value="Unassembled WGS sequence"/>
</dbReference>
<gene>
    <name evidence="7" type="ORF">L7E55_09945</name>
</gene>
<dbReference type="SUPFAM" id="SSF102114">
    <property type="entry name" value="Radical SAM enzymes"/>
    <property type="match status" value="1"/>
</dbReference>
<dbReference type="GO" id="GO:0003824">
    <property type="term" value="F:catalytic activity"/>
    <property type="evidence" value="ECO:0007669"/>
    <property type="project" value="InterPro"/>
</dbReference>
<keyword evidence="2" id="KW-0949">S-adenosyl-L-methionine</keyword>
<dbReference type="CDD" id="cd01335">
    <property type="entry name" value="Radical_SAM"/>
    <property type="match status" value="1"/>
</dbReference>
<dbReference type="InterPro" id="IPR007197">
    <property type="entry name" value="rSAM"/>
</dbReference>
<dbReference type="InterPro" id="IPR013785">
    <property type="entry name" value="Aldolase_TIM"/>
</dbReference>
<accession>A0A9X4H887</accession>
<dbReference type="Gene3D" id="3.20.20.70">
    <property type="entry name" value="Aldolase class I"/>
    <property type="match status" value="1"/>
</dbReference>
<keyword evidence="3" id="KW-0479">Metal-binding</keyword>
<dbReference type="InterPro" id="IPR051198">
    <property type="entry name" value="BchE-like"/>
</dbReference>
<dbReference type="AlphaFoldDB" id="A0A9X4H887"/>
<evidence type="ECO:0000256" key="5">
    <source>
        <dbReference type="ARBA" id="ARBA00023014"/>
    </source>
</evidence>
<evidence type="ECO:0000259" key="6">
    <source>
        <dbReference type="PROSITE" id="PS51918"/>
    </source>
</evidence>
<dbReference type="SMART" id="SM00729">
    <property type="entry name" value="Elp3"/>
    <property type="match status" value="1"/>
</dbReference>
<comment type="caution">
    <text evidence="7">The sequence shown here is derived from an EMBL/GenBank/DDBJ whole genome shotgun (WGS) entry which is preliminary data.</text>
</comment>
<dbReference type="PANTHER" id="PTHR43409:SF4">
    <property type="entry name" value="RADICAL SAM SUPERFAMILY PROTEIN"/>
    <property type="match status" value="1"/>
</dbReference>
<sequence>MGYYLVPPVYRPPSEAASLIFQVTLGCSHNACSFCVSYKGKRFRVKTWEEIEADINAAKVYYHNITRVFLADGNAMVAETGLLLKVLEKLYHDFPYLERVGIYARASDFLSKKPEDLKKLSEAGITLAYLGLESGDDRILKMIHKGSTVAEIIDGGRKAQEAGLPLSVTVIIGVGGPELSEEHAIATAKAASAINPAYLSALTMLIPENSFMDRKVKKGEFKLLTPEQTLQELRVMLENMTLTNCVFRSNHASNYLPLKGVLNQDREKLLALIQRALAHPELLRPEFMRAL</sequence>
<evidence type="ECO:0000256" key="4">
    <source>
        <dbReference type="ARBA" id="ARBA00023004"/>
    </source>
</evidence>
<dbReference type="InterPro" id="IPR006638">
    <property type="entry name" value="Elp3/MiaA/NifB-like_rSAM"/>
</dbReference>
<keyword evidence="8" id="KW-1185">Reference proteome</keyword>
<protein>
    <submittedName>
        <fullName evidence="7">Radical SAM protein</fullName>
    </submittedName>
</protein>
<name>A0A9X4H887_9FIRM</name>
<proteinExistence type="predicted"/>
<dbReference type="EMBL" id="JAKOAV010000017">
    <property type="protein sequence ID" value="MDF9408674.1"/>
    <property type="molecule type" value="Genomic_DNA"/>
</dbReference>
<dbReference type="PANTHER" id="PTHR43409">
    <property type="entry name" value="ANAEROBIC MAGNESIUM-PROTOPORPHYRIN IX MONOMETHYL ESTER CYCLASE-RELATED"/>
    <property type="match status" value="1"/>
</dbReference>
<evidence type="ECO:0000256" key="2">
    <source>
        <dbReference type="ARBA" id="ARBA00022691"/>
    </source>
</evidence>
<evidence type="ECO:0000313" key="8">
    <source>
        <dbReference type="Proteomes" id="UP001154312"/>
    </source>
</evidence>
<feature type="domain" description="Radical SAM core" evidence="6">
    <location>
        <begin position="11"/>
        <end position="234"/>
    </location>
</feature>
<dbReference type="InterPro" id="IPR058240">
    <property type="entry name" value="rSAM_sf"/>
</dbReference>
<dbReference type="PROSITE" id="PS51918">
    <property type="entry name" value="RADICAL_SAM"/>
    <property type="match status" value="1"/>
</dbReference>
<reference evidence="7" key="1">
    <citation type="submission" date="2022-02" db="EMBL/GenBank/DDBJ databases">
        <authorList>
            <person name="Leng L."/>
        </authorList>
    </citation>
    <scope>NUCLEOTIDE SEQUENCE</scope>
    <source>
        <strain evidence="7">JI</strain>
    </source>
</reference>
<dbReference type="GO" id="GO:0051536">
    <property type="term" value="F:iron-sulfur cluster binding"/>
    <property type="evidence" value="ECO:0007669"/>
    <property type="project" value="UniProtKB-KW"/>
</dbReference>
<comment type="cofactor">
    <cofactor evidence="1">
        <name>[4Fe-4S] cluster</name>
        <dbReference type="ChEBI" id="CHEBI:49883"/>
    </cofactor>
</comment>
<dbReference type="GO" id="GO:0046872">
    <property type="term" value="F:metal ion binding"/>
    <property type="evidence" value="ECO:0007669"/>
    <property type="project" value="UniProtKB-KW"/>
</dbReference>
<evidence type="ECO:0000256" key="3">
    <source>
        <dbReference type="ARBA" id="ARBA00022723"/>
    </source>
</evidence>
<keyword evidence="5" id="KW-0411">Iron-sulfur</keyword>
<evidence type="ECO:0000313" key="7">
    <source>
        <dbReference type="EMBL" id="MDF9408674.1"/>
    </source>
</evidence>
<dbReference type="SFLD" id="SFLDG01095">
    <property type="entry name" value="Uncharacterised_Radical_SAM_Su"/>
    <property type="match status" value="1"/>
</dbReference>
<keyword evidence="4" id="KW-0408">Iron</keyword>
<organism evidence="7 8">
    <name type="scientific">Pelotomaculum isophthalicicum JI</name>
    <dbReference type="NCBI Taxonomy" id="947010"/>
    <lineage>
        <taxon>Bacteria</taxon>
        <taxon>Bacillati</taxon>
        <taxon>Bacillota</taxon>
        <taxon>Clostridia</taxon>
        <taxon>Eubacteriales</taxon>
        <taxon>Desulfotomaculaceae</taxon>
        <taxon>Pelotomaculum</taxon>
    </lineage>
</organism>
<evidence type="ECO:0000256" key="1">
    <source>
        <dbReference type="ARBA" id="ARBA00001966"/>
    </source>
</evidence>
<dbReference type="SFLD" id="SFLDG01082">
    <property type="entry name" value="B12-binding_domain_containing"/>
    <property type="match status" value="1"/>
</dbReference>
<dbReference type="RefSeq" id="WP_277444028.1">
    <property type="nucleotide sequence ID" value="NZ_JAKOAV010000017.1"/>
</dbReference>
<dbReference type="SFLD" id="SFLDS00029">
    <property type="entry name" value="Radical_SAM"/>
    <property type="match status" value="2"/>
</dbReference>